<accession>C3ME11</accession>
<evidence type="ECO:0000313" key="3">
    <source>
        <dbReference type="EMBL" id="ACP25680.1"/>
    </source>
</evidence>
<sequence length="245" mass="27270">MSEKSRETIAYELPISDLQGRGCSRPACHRAPRGQYKERASDGRLRLLHASTIDVASCWFRGGRELGRASGALDSGEEKRMTSSQLARQHRHYLAVRERLVRSAGNSGRWPAIAELEAQLAELATANATKARRIATLEEDLADAQARLLAQAQMLLSGRRADDGDEADCDRSSIEEIVAAVLADFPGVTWADIVSVRRDRQLVKPRHACMRAVYEKRKDLSLPRIGRIFHRDHTTVLAVVNRPVP</sequence>
<dbReference type="HOGENOM" id="CLU_1132901_0_0_5"/>
<dbReference type="InterPro" id="IPR013159">
    <property type="entry name" value="DnaA_C"/>
</dbReference>
<organism evidence="3 4">
    <name type="scientific">Sinorhizobium fredii (strain NBRC 101917 / NGR234)</name>
    <dbReference type="NCBI Taxonomy" id="394"/>
    <lineage>
        <taxon>Bacteria</taxon>
        <taxon>Pseudomonadati</taxon>
        <taxon>Pseudomonadota</taxon>
        <taxon>Alphaproteobacteria</taxon>
        <taxon>Hyphomicrobiales</taxon>
        <taxon>Rhizobiaceae</taxon>
        <taxon>Sinorhizobium/Ensifer group</taxon>
        <taxon>Sinorhizobium</taxon>
    </lineage>
</organism>
<evidence type="ECO:0000256" key="1">
    <source>
        <dbReference type="SAM" id="Coils"/>
    </source>
</evidence>
<dbReference type="Proteomes" id="UP000001054">
    <property type="component" value="Chromosome"/>
</dbReference>
<dbReference type="CDD" id="cd06571">
    <property type="entry name" value="Bac_DnaA_C"/>
    <property type="match status" value="1"/>
</dbReference>
<dbReference type="GO" id="GO:0006275">
    <property type="term" value="P:regulation of DNA replication"/>
    <property type="evidence" value="ECO:0007669"/>
    <property type="project" value="InterPro"/>
</dbReference>
<dbReference type="Gene3D" id="1.10.1750.10">
    <property type="match status" value="1"/>
</dbReference>
<dbReference type="eggNOG" id="COG0593">
    <property type="taxonomic scope" value="Bacteria"/>
</dbReference>
<dbReference type="GO" id="GO:0043565">
    <property type="term" value="F:sequence-specific DNA binding"/>
    <property type="evidence" value="ECO:0007669"/>
    <property type="project" value="InterPro"/>
</dbReference>
<feature type="coiled-coil region" evidence="1">
    <location>
        <begin position="113"/>
        <end position="154"/>
    </location>
</feature>
<dbReference type="KEGG" id="rhi:NGR_c19160"/>
<proteinExistence type="predicted"/>
<feature type="domain" description="Chromosomal replication initiator DnaA C-terminal" evidence="2">
    <location>
        <begin position="173"/>
        <end position="243"/>
    </location>
</feature>
<dbReference type="OrthoDB" id="5293895at2"/>
<dbReference type="GO" id="GO:0006270">
    <property type="term" value="P:DNA replication initiation"/>
    <property type="evidence" value="ECO:0007669"/>
    <property type="project" value="InterPro"/>
</dbReference>
<gene>
    <name evidence="3" type="ordered locus">NGR_c19160</name>
</gene>
<dbReference type="InterPro" id="IPR010921">
    <property type="entry name" value="Trp_repressor/repl_initiator"/>
</dbReference>
<evidence type="ECO:0000259" key="2">
    <source>
        <dbReference type="SMART" id="SM00760"/>
    </source>
</evidence>
<dbReference type="Pfam" id="PF08299">
    <property type="entry name" value="Bac_DnaA_C"/>
    <property type="match status" value="1"/>
</dbReference>
<dbReference type="GO" id="GO:0005524">
    <property type="term" value="F:ATP binding"/>
    <property type="evidence" value="ECO:0007669"/>
    <property type="project" value="InterPro"/>
</dbReference>
<dbReference type="STRING" id="394.NGR_c19160"/>
<keyword evidence="1" id="KW-0175">Coiled coil</keyword>
<dbReference type="SMART" id="SM00760">
    <property type="entry name" value="Bac_DnaA_C"/>
    <property type="match status" value="1"/>
</dbReference>
<protein>
    <recommendedName>
        <fullName evidence="2">Chromosomal replication initiator DnaA C-terminal domain-containing protein</fullName>
    </recommendedName>
</protein>
<name>C3ME11_SINFN</name>
<dbReference type="AlphaFoldDB" id="C3ME11"/>
<reference evidence="3 4" key="1">
    <citation type="journal article" date="2009" name="Appl. Environ. Microbiol.">
        <title>Rhizobium sp. strain NGR234 possesses a remarkable number of secretion systems.</title>
        <authorList>
            <person name="Schmeisser C."/>
            <person name="Liesegang H."/>
            <person name="Krysciak D."/>
            <person name="Bakkou N."/>
            <person name="Le Quere A."/>
            <person name="Wollherr A."/>
            <person name="Heinemeyer I."/>
            <person name="Morgenstern B."/>
            <person name="Pommerening-Roeser A."/>
            <person name="Flores M."/>
            <person name="Palacios R."/>
            <person name="Brenner S."/>
            <person name="Gottschalk G."/>
            <person name="Schmitz R.A."/>
            <person name="Broughton W.J."/>
            <person name="Perret X."/>
            <person name="Strittmatter A.W."/>
            <person name="Streit W.R."/>
        </authorList>
    </citation>
    <scope>NUCLEOTIDE SEQUENCE [LARGE SCALE GENOMIC DNA]</scope>
    <source>
        <strain evidence="4">NBRC 101917 / NGR234</strain>
    </source>
</reference>
<keyword evidence="4" id="KW-1185">Reference proteome</keyword>
<evidence type="ECO:0000313" key="4">
    <source>
        <dbReference type="Proteomes" id="UP000001054"/>
    </source>
</evidence>
<dbReference type="SUPFAM" id="SSF48295">
    <property type="entry name" value="TrpR-like"/>
    <property type="match status" value="1"/>
</dbReference>
<dbReference type="EMBL" id="CP001389">
    <property type="protein sequence ID" value="ACP25680.1"/>
    <property type="molecule type" value="Genomic_DNA"/>
</dbReference>
<dbReference type="PATRIC" id="fig|394.7.peg.4740"/>